<dbReference type="OrthoDB" id="5464618at2"/>
<protein>
    <submittedName>
        <fullName evidence="1">SAM-dependent methyltransferase</fullName>
    </submittedName>
</protein>
<dbReference type="AlphaFoldDB" id="A0A5C6UTM6"/>
<dbReference type="Proteomes" id="UP000321168">
    <property type="component" value="Unassembled WGS sequence"/>
</dbReference>
<dbReference type="EMBL" id="VORB01000013">
    <property type="protein sequence ID" value="TXC75591.1"/>
    <property type="molecule type" value="Genomic_DNA"/>
</dbReference>
<name>A0A5C6UTM6_9FLAO</name>
<dbReference type="Pfam" id="PF13578">
    <property type="entry name" value="Methyltransf_24"/>
    <property type="match status" value="1"/>
</dbReference>
<evidence type="ECO:0000313" key="1">
    <source>
        <dbReference type="EMBL" id="TXC75591.1"/>
    </source>
</evidence>
<keyword evidence="1" id="KW-0808">Transferase</keyword>
<organism evidence="1 2">
    <name type="scientific">Luteibaculum oceani</name>
    <dbReference type="NCBI Taxonomy" id="1294296"/>
    <lineage>
        <taxon>Bacteria</taxon>
        <taxon>Pseudomonadati</taxon>
        <taxon>Bacteroidota</taxon>
        <taxon>Flavobacteriia</taxon>
        <taxon>Flavobacteriales</taxon>
        <taxon>Luteibaculaceae</taxon>
        <taxon>Luteibaculum</taxon>
    </lineage>
</organism>
<dbReference type="CDD" id="cd02440">
    <property type="entry name" value="AdoMet_MTases"/>
    <property type="match status" value="1"/>
</dbReference>
<sequence length="258" mass="29672">MPEIHPLSRVISFIKYLWHCNGRHGVHSPFVYQLLEDGLYIKNNDFKAIQQLRKELRKDNTPIRNNFGTNAGAYKGQGTIGDLAKKAGISHRYGTLLAKLVKYFNPEFILELGTSLGISSAYMAQHNVQITTVEGNDKIASYAKSNHQKLGLDNLEVVCSDFDTYIDQSLRNIPSIPFLYLDGDHSYEATMRYFSKLKSKATSDSVFVFDDIYWSPGMTKAWEEIKQDEIVTLSLDFYKMGVVFFKPVKEKQHFRIWY</sequence>
<gene>
    <name evidence="1" type="ORF">FRX97_11790</name>
</gene>
<dbReference type="Gene3D" id="3.40.50.150">
    <property type="entry name" value="Vaccinia Virus protein VP39"/>
    <property type="match status" value="1"/>
</dbReference>
<dbReference type="GO" id="GO:0032259">
    <property type="term" value="P:methylation"/>
    <property type="evidence" value="ECO:0007669"/>
    <property type="project" value="UniProtKB-KW"/>
</dbReference>
<proteinExistence type="predicted"/>
<keyword evidence="1" id="KW-0489">Methyltransferase</keyword>
<comment type="caution">
    <text evidence="1">The sequence shown here is derived from an EMBL/GenBank/DDBJ whole genome shotgun (WGS) entry which is preliminary data.</text>
</comment>
<accession>A0A5C6UTM6</accession>
<evidence type="ECO:0000313" key="2">
    <source>
        <dbReference type="Proteomes" id="UP000321168"/>
    </source>
</evidence>
<dbReference type="InterPro" id="IPR029063">
    <property type="entry name" value="SAM-dependent_MTases_sf"/>
</dbReference>
<keyword evidence="2" id="KW-1185">Reference proteome</keyword>
<dbReference type="SUPFAM" id="SSF53335">
    <property type="entry name" value="S-adenosyl-L-methionine-dependent methyltransferases"/>
    <property type="match status" value="1"/>
</dbReference>
<dbReference type="GO" id="GO:0008168">
    <property type="term" value="F:methyltransferase activity"/>
    <property type="evidence" value="ECO:0007669"/>
    <property type="project" value="UniProtKB-KW"/>
</dbReference>
<reference evidence="1 2" key="1">
    <citation type="submission" date="2019-08" db="EMBL/GenBank/DDBJ databases">
        <title>Genome of Luteibaculum oceani JCM 18817.</title>
        <authorList>
            <person name="Bowman J.P."/>
        </authorList>
    </citation>
    <scope>NUCLEOTIDE SEQUENCE [LARGE SCALE GENOMIC DNA]</scope>
    <source>
        <strain evidence="1 2">JCM 18817</strain>
    </source>
</reference>